<gene>
    <name evidence="7" type="ORF">AAFH49_08160</name>
</gene>
<dbReference type="EMBL" id="JBCEVZ010000014">
    <property type="protein sequence ID" value="MEL5994178.1"/>
    <property type="molecule type" value="Genomic_DNA"/>
</dbReference>
<dbReference type="InterPro" id="IPR050301">
    <property type="entry name" value="NTE"/>
</dbReference>
<feature type="active site" description="Nucleophile" evidence="4">
    <location>
        <position position="45"/>
    </location>
</feature>
<evidence type="ECO:0000256" key="3">
    <source>
        <dbReference type="ARBA" id="ARBA00023098"/>
    </source>
</evidence>
<dbReference type="PANTHER" id="PTHR14226:SF78">
    <property type="entry name" value="SLR0060 PROTEIN"/>
    <property type="match status" value="1"/>
</dbReference>
<evidence type="ECO:0000256" key="1">
    <source>
        <dbReference type="ARBA" id="ARBA00022801"/>
    </source>
</evidence>
<feature type="domain" description="PNPLA" evidence="6">
    <location>
        <begin position="10"/>
        <end position="254"/>
    </location>
</feature>
<dbReference type="SUPFAM" id="SSF52151">
    <property type="entry name" value="FabD/lysophospholipase-like"/>
    <property type="match status" value="1"/>
</dbReference>
<dbReference type="Proteomes" id="UP001479606">
    <property type="component" value="Unassembled WGS sequence"/>
</dbReference>
<comment type="caution">
    <text evidence="7">The sequence shown here is derived from an EMBL/GenBank/DDBJ whole genome shotgun (WGS) entry which is preliminary data.</text>
</comment>
<keyword evidence="8" id="KW-1185">Reference proteome</keyword>
<dbReference type="RefSeq" id="WP_342297208.1">
    <property type="nucleotide sequence ID" value="NZ_JBCEVZ010000014.1"/>
</dbReference>
<keyword evidence="5" id="KW-1133">Transmembrane helix</keyword>
<sequence>MTFVRRFGLALSGGGYRAAAFHLGTLKKLHELELLSRIEVISTISGGSITGAAYCLHEGSFEEFHDGMTAALLHCNVISYALRSWSFVRSVLLVLAFLALSGFLLFTRWAPLALLPLAGLFYFVLRFQFRLLPVSQEIEKAYDTFFYQGRTLQQLPEKPVLAIGSSNLQTGRPFTFSRDSMADSTYTYAPHPVHFNGADFPIARAVTASSCVPFAFTPITIDPKYFRDPTDTIHAQPQLIDGGVYDNQGLQKLTQATSRYECNTIIVSDAGAGLGPLGSRPYPNTIALLLRTVDLFMNRIKNSQMMTHLFQRATDDSKCVAYLSLGWKLENSIPGFISNLAQGNIPPSVVAARQLRPEWVANPREHRIALTEYLEKQLDYPSLAARDLTTEEWQVVCGIGTNLTPLSSIQLALLNRHAENLTEVQVRLYWPLVL</sequence>
<feature type="active site" description="Proton acceptor" evidence="4">
    <location>
        <position position="241"/>
    </location>
</feature>
<organism evidence="7 8">
    <name type="scientific">Hymenobacter segetis</name>
    <dbReference type="NCBI Taxonomy" id="2025509"/>
    <lineage>
        <taxon>Bacteria</taxon>
        <taxon>Pseudomonadati</taxon>
        <taxon>Bacteroidota</taxon>
        <taxon>Cytophagia</taxon>
        <taxon>Cytophagales</taxon>
        <taxon>Hymenobacteraceae</taxon>
        <taxon>Hymenobacter</taxon>
    </lineage>
</organism>
<dbReference type="Gene3D" id="3.40.1090.10">
    <property type="entry name" value="Cytosolic phospholipase A2 catalytic domain"/>
    <property type="match status" value="2"/>
</dbReference>
<dbReference type="PANTHER" id="PTHR14226">
    <property type="entry name" value="NEUROPATHY TARGET ESTERASE/SWISS CHEESE D.MELANOGASTER"/>
    <property type="match status" value="1"/>
</dbReference>
<protein>
    <submittedName>
        <fullName evidence="7">Patatin-like phospholipase family protein</fullName>
    </submittedName>
</protein>
<feature type="short sequence motif" description="DGA/G" evidence="4">
    <location>
        <begin position="241"/>
        <end position="243"/>
    </location>
</feature>
<dbReference type="Pfam" id="PF01734">
    <property type="entry name" value="Patatin"/>
    <property type="match status" value="1"/>
</dbReference>
<feature type="transmembrane region" description="Helical" evidence="5">
    <location>
        <begin position="87"/>
        <end position="106"/>
    </location>
</feature>
<keyword evidence="3 4" id="KW-0443">Lipid metabolism</keyword>
<keyword evidence="2 4" id="KW-0442">Lipid degradation</keyword>
<proteinExistence type="predicted"/>
<evidence type="ECO:0000313" key="7">
    <source>
        <dbReference type="EMBL" id="MEL5994178.1"/>
    </source>
</evidence>
<comment type="caution">
    <text evidence="4">Lacks conserved residue(s) required for the propagation of feature annotation.</text>
</comment>
<evidence type="ECO:0000256" key="4">
    <source>
        <dbReference type="PROSITE-ProRule" id="PRU01161"/>
    </source>
</evidence>
<name>A0ABU9LW30_9BACT</name>
<dbReference type="InterPro" id="IPR002641">
    <property type="entry name" value="PNPLA_dom"/>
</dbReference>
<keyword evidence="5" id="KW-0472">Membrane</keyword>
<dbReference type="InterPro" id="IPR016035">
    <property type="entry name" value="Acyl_Trfase/lysoPLipase"/>
</dbReference>
<evidence type="ECO:0000259" key="6">
    <source>
        <dbReference type="PROSITE" id="PS51635"/>
    </source>
</evidence>
<evidence type="ECO:0000313" key="8">
    <source>
        <dbReference type="Proteomes" id="UP001479606"/>
    </source>
</evidence>
<keyword evidence="1 4" id="KW-0378">Hydrolase</keyword>
<reference evidence="7 8" key="1">
    <citation type="journal article" date="2018" name="Arch. Microbiol.">
        <title>Hymenobacter segetis sp. nov., isolated from soil.</title>
        <authorList>
            <person name="Ten L.N."/>
            <person name="Lim S.J."/>
            <person name="Kim B.O."/>
            <person name="Kang I.K."/>
            <person name="Jung H.Y."/>
        </authorList>
    </citation>
    <scope>NUCLEOTIDE SEQUENCE [LARGE SCALE GENOMIC DNA]</scope>
    <source>
        <strain evidence="7 8">S7-3-11</strain>
    </source>
</reference>
<evidence type="ECO:0000256" key="2">
    <source>
        <dbReference type="ARBA" id="ARBA00022963"/>
    </source>
</evidence>
<accession>A0ABU9LW30</accession>
<dbReference type="PROSITE" id="PS51635">
    <property type="entry name" value="PNPLA"/>
    <property type="match status" value="1"/>
</dbReference>
<evidence type="ECO:0000256" key="5">
    <source>
        <dbReference type="SAM" id="Phobius"/>
    </source>
</evidence>
<keyword evidence="5" id="KW-0812">Transmembrane</keyword>